<dbReference type="AlphaFoldDB" id="A0A9D1EXI1"/>
<dbReference type="EMBL" id="DVIU01000017">
    <property type="protein sequence ID" value="HIS35152.1"/>
    <property type="molecule type" value="Genomic_DNA"/>
</dbReference>
<comment type="caution">
    <text evidence="1">The sequence shown here is derived from an EMBL/GenBank/DDBJ whole genome shotgun (WGS) entry which is preliminary data.</text>
</comment>
<organism evidence="1 2">
    <name type="scientific">Candidatus Scatousia excrementigallinarum</name>
    <dbReference type="NCBI Taxonomy" id="2840935"/>
    <lineage>
        <taxon>Bacteria</taxon>
        <taxon>Candidatus Scatousia</taxon>
    </lineage>
</organism>
<name>A0A9D1EXI1_9BACT</name>
<protein>
    <submittedName>
        <fullName evidence="1">Uncharacterized protein</fullName>
    </submittedName>
</protein>
<gene>
    <name evidence="1" type="ORF">IAC10_00775</name>
</gene>
<evidence type="ECO:0000313" key="2">
    <source>
        <dbReference type="Proteomes" id="UP000823928"/>
    </source>
</evidence>
<accession>A0A9D1EXI1</accession>
<reference evidence="1" key="2">
    <citation type="journal article" date="2021" name="PeerJ">
        <title>Extensive microbial diversity within the chicken gut microbiome revealed by metagenomics and culture.</title>
        <authorList>
            <person name="Gilroy R."/>
            <person name="Ravi A."/>
            <person name="Getino M."/>
            <person name="Pursley I."/>
            <person name="Horton D.L."/>
            <person name="Alikhan N.F."/>
            <person name="Baker D."/>
            <person name="Gharbi K."/>
            <person name="Hall N."/>
            <person name="Watson M."/>
            <person name="Adriaenssens E.M."/>
            <person name="Foster-Nyarko E."/>
            <person name="Jarju S."/>
            <person name="Secka A."/>
            <person name="Antonio M."/>
            <person name="Oren A."/>
            <person name="Chaudhuri R.R."/>
            <person name="La Ragione R."/>
            <person name="Hildebrand F."/>
            <person name="Pallen M.J."/>
        </authorList>
    </citation>
    <scope>NUCLEOTIDE SEQUENCE</scope>
    <source>
        <strain evidence="1">6276</strain>
    </source>
</reference>
<sequence length="90" mass="10074">MKKVVYSVTRSGKFESKLTGIGFITESDLVIACMSKNGKPYIRIFEDCVKNCHPITGRENEYRGAHYEIREIEVQTANSSGDDTFSTSST</sequence>
<dbReference type="Proteomes" id="UP000823928">
    <property type="component" value="Unassembled WGS sequence"/>
</dbReference>
<reference evidence="1" key="1">
    <citation type="submission" date="2020-10" db="EMBL/GenBank/DDBJ databases">
        <authorList>
            <person name="Gilroy R."/>
        </authorList>
    </citation>
    <scope>NUCLEOTIDE SEQUENCE</scope>
    <source>
        <strain evidence="1">6276</strain>
    </source>
</reference>
<evidence type="ECO:0000313" key="1">
    <source>
        <dbReference type="EMBL" id="HIS35152.1"/>
    </source>
</evidence>
<proteinExistence type="predicted"/>